<feature type="transmembrane region" description="Helical" evidence="1">
    <location>
        <begin position="248"/>
        <end position="266"/>
    </location>
</feature>
<dbReference type="KEGG" id="ccs:CCNA_01696"/>
<keyword evidence="1" id="KW-0472">Membrane</keyword>
<dbReference type="HOGENOM" id="CLU_040132_0_0_5"/>
<dbReference type="SMR" id="A0A0H3C812"/>
<keyword evidence="1" id="KW-1133">Transmembrane helix</keyword>
<evidence type="ECO:0000256" key="1">
    <source>
        <dbReference type="SAM" id="Phobius"/>
    </source>
</evidence>
<dbReference type="PhylomeDB" id="A0A0H3C812"/>
<keyword evidence="3" id="KW-1185">Reference proteome</keyword>
<dbReference type="PATRIC" id="fig|565050.3.peg.1671"/>
<dbReference type="Proteomes" id="UP000001364">
    <property type="component" value="Chromosome"/>
</dbReference>
<feature type="transmembrane region" description="Helical" evidence="1">
    <location>
        <begin position="511"/>
        <end position="536"/>
    </location>
</feature>
<proteinExistence type="predicted"/>
<dbReference type="OrthoDB" id="3314392at2"/>
<feature type="transmembrane region" description="Helical" evidence="1">
    <location>
        <begin position="125"/>
        <end position="148"/>
    </location>
</feature>
<reference evidence="2 3" key="1">
    <citation type="journal article" date="2010" name="J. Bacteriol.">
        <title>The genetic basis of laboratory adaptation in Caulobacter crescentus.</title>
        <authorList>
            <person name="Marks M.E."/>
            <person name="Castro-Rojas C.M."/>
            <person name="Teiling C."/>
            <person name="Du L."/>
            <person name="Kapatral V."/>
            <person name="Walunas T.L."/>
            <person name="Crosson S."/>
        </authorList>
    </citation>
    <scope>NUCLEOTIDE SEQUENCE [LARGE SCALE GENOMIC DNA]</scope>
    <source>
        <strain evidence="3">NA1000 / CB15N</strain>
    </source>
</reference>
<dbReference type="GO" id="GO:0015558">
    <property type="term" value="F:secondary active p-aminobenzoyl-glutamate transmembrane transporter activity"/>
    <property type="evidence" value="ECO:0007669"/>
    <property type="project" value="InterPro"/>
</dbReference>
<feature type="transmembrane region" description="Helical" evidence="1">
    <location>
        <begin position="305"/>
        <end position="325"/>
    </location>
</feature>
<evidence type="ECO:0000313" key="3">
    <source>
        <dbReference type="Proteomes" id="UP000001364"/>
    </source>
</evidence>
<protein>
    <submittedName>
        <fullName evidence="2">Aminobenzoyl-glutamate transport protein</fullName>
    </submittedName>
</protein>
<keyword evidence="1" id="KW-0812">Transmembrane</keyword>
<gene>
    <name evidence="2" type="ordered locus">CCNA_01696</name>
</gene>
<feature type="transmembrane region" description="Helical" evidence="1">
    <location>
        <begin position="345"/>
        <end position="363"/>
    </location>
</feature>
<feature type="transmembrane region" description="Helical" evidence="1">
    <location>
        <begin position="423"/>
        <end position="443"/>
    </location>
</feature>
<dbReference type="AlphaFoldDB" id="A0A0H3C812"/>
<dbReference type="Pfam" id="PF03806">
    <property type="entry name" value="ABG_transport"/>
    <property type="match status" value="1"/>
</dbReference>
<dbReference type="GeneID" id="7331756"/>
<organism evidence="2 3">
    <name type="scientific">Caulobacter vibrioides (strain NA1000 / CB15N)</name>
    <name type="common">Caulobacter crescentus</name>
    <dbReference type="NCBI Taxonomy" id="565050"/>
    <lineage>
        <taxon>Bacteria</taxon>
        <taxon>Pseudomonadati</taxon>
        <taxon>Pseudomonadota</taxon>
        <taxon>Alphaproteobacteria</taxon>
        <taxon>Caulobacterales</taxon>
        <taxon>Caulobacteraceae</taxon>
        <taxon>Caulobacter</taxon>
    </lineage>
</organism>
<dbReference type="PANTHER" id="PTHR30282">
    <property type="entry name" value="P-AMINOBENZOYL GLUTAMATE TRANSPORTER"/>
    <property type="match status" value="1"/>
</dbReference>
<feature type="transmembrane region" description="Helical" evidence="1">
    <location>
        <begin position="450"/>
        <end position="468"/>
    </location>
</feature>
<sequence length="558" mass="59389">MRARYGLMIAVYTIVGSQGRCQGRRTQWGPCMNESIEPQRAGQRGWRRLLDRIERVGDALPDPVFIFIGCIAILMVGSVIASALGWSAVNPVTGQHLQAESLLSRENLAKLFVNMPETMTKFPPLGLVLVVMLGAAVAERSGLFGALLGDAIRKLPKTVLSPAIFVIGVMSHHAADAAYVVLIPMAALIYAEAGRHPLAGIAIAYAGISGAFAGNMLPGQFDVLILGITAPAAQLIDPNFVMNPLGNWWFTLAIGTLFTPIAWWVTDRVVEPRLGPWTREDTAAAAPDLALDEIGEAQKKGLRRAGVAALVVIGLFAALTLWPGAPLVDHEAVGPKRMTPFYQSLIAAFMLLFLTTGWAYGSATGSVKSHRDIVSMMAEGMRAMAPYLVLAFFAAHFVAMFAWSKMGPVMAVQGAETLSGLGLPKPLLLLSLLIMSSFLDLLIGSASAKWSAMAPIVVPMLMLLGVSPEMTTAAYRMGDSIFNIVTPLASNFPLVLILAQKWRPRFGVGSMVALMLPYTIGFAIAGMALVLTWVGLGLPVGPGAPSGYVTPATAQTIP</sequence>
<feature type="transmembrane region" description="Helical" evidence="1">
    <location>
        <begin position="197"/>
        <end position="216"/>
    </location>
</feature>
<accession>A0A0H3C812</accession>
<feature type="transmembrane region" description="Helical" evidence="1">
    <location>
        <begin position="384"/>
        <end position="403"/>
    </location>
</feature>
<dbReference type="GO" id="GO:1902604">
    <property type="term" value="P:p-aminobenzoyl-glutamate transmembrane transport"/>
    <property type="evidence" value="ECO:0007669"/>
    <property type="project" value="InterPro"/>
</dbReference>
<dbReference type="RefSeq" id="YP_002517069.1">
    <property type="nucleotide sequence ID" value="NC_011916.1"/>
</dbReference>
<dbReference type="PANTHER" id="PTHR30282:SF1">
    <property type="entry name" value="ABGT FAMILY TRANSPORTER"/>
    <property type="match status" value="1"/>
</dbReference>
<feature type="transmembrane region" description="Helical" evidence="1">
    <location>
        <begin position="64"/>
        <end position="86"/>
    </location>
</feature>
<dbReference type="InterPro" id="IPR004697">
    <property type="entry name" value="AbgT"/>
</dbReference>
<name>A0A0H3C812_CAUVN</name>
<feature type="transmembrane region" description="Helical" evidence="1">
    <location>
        <begin position="480"/>
        <end position="499"/>
    </location>
</feature>
<dbReference type="EMBL" id="CP001340">
    <property type="protein sequence ID" value="ACL95161.1"/>
    <property type="molecule type" value="Genomic_DNA"/>
</dbReference>
<dbReference type="RefSeq" id="WP_010919498.1">
    <property type="nucleotide sequence ID" value="NC_011916.1"/>
</dbReference>
<evidence type="ECO:0000313" key="2">
    <source>
        <dbReference type="EMBL" id="ACL95161.1"/>
    </source>
</evidence>